<protein>
    <submittedName>
        <fullName evidence="2">Uncharacterized protein</fullName>
    </submittedName>
</protein>
<name>A0A0E2DIL9_LEPIR</name>
<gene>
    <name evidence="2" type="ORF">LEP1GSC105_0979</name>
</gene>
<dbReference type="Proteomes" id="UP000001340">
    <property type="component" value="Unassembled WGS sequence"/>
</dbReference>
<evidence type="ECO:0000313" key="3">
    <source>
        <dbReference type="Proteomes" id="UP000001340"/>
    </source>
</evidence>
<keyword evidence="1" id="KW-0812">Transmembrane</keyword>
<evidence type="ECO:0000256" key="1">
    <source>
        <dbReference type="SAM" id="Phobius"/>
    </source>
</evidence>
<accession>A0A0E2DIL9</accession>
<sequence>MISENGFLWEIFSHVLLIFIKLSAVNFYRKNTVSVQNIGYFNMVLSNILSRFLESFVIKKVVVPTFFRNQIRL</sequence>
<comment type="caution">
    <text evidence="2">The sequence shown here is derived from an EMBL/GenBank/DDBJ whole genome shotgun (WGS) entry which is preliminary data.</text>
</comment>
<evidence type="ECO:0000313" key="2">
    <source>
        <dbReference type="EMBL" id="EKR55462.1"/>
    </source>
</evidence>
<organism evidence="2 3">
    <name type="scientific">Leptospira interrogans str. UI 12758</name>
    <dbReference type="NCBI Taxonomy" id="1049938"/>
    <lineage>
        <taxon>Bacteria</taxon>
        <taxon>Pseudomonadati</taxon>
        <taxon>Spirochaetota</taxon>
        <taxon>Spirochaetia</taxon>
        <taxon>Leptospirales</taxon>
        <taxon>Leptospiraceae</taxon>
        <taxon>Leptospira</taxon>
    </lineage>
</organism>
<reference evidence="2 3" key="1">
    <citation type="submission" date="2012-10" db="EMBL/GenBank/DDBJ databases">
        <authorList>
            <person name="Harkins D.M."/>
            <person name="Durkin A.S."/>
            <person name="Brinkac L.M."/>
            <person name="Haft D.H."/>
            <person name="Selengut J.D."/>
            <person name="Sanka R."/>
            <person name="DePew J."/>
            <person name="Purushe J."/>
            <person name="Chanthongthip A."/>
            <person name="Lattana O."/>
            <person name="Phetsouvanh R."/>
            <person name="Newton P.N."/>
            <person name="Vinetz J.M."/>
            <person name="Sutton G.G."/>
            <person name="Nierman W.C."/>
            <person name="Fouts D.E."/>
        </authorList>
    </citation>
    <scope>NUCLEOTIDE SEQUENCE [LARGE SCALE GENOMIC DNA]</scope>
    <source>
        <strain evidence="2 3">UI 12758</strain>
    </source>
</reference>
<dbReference type="EMBL" id="AHNR02000029">
    <property type="protein sequence ID" value="EKR55462.1"/>
    <property type="molecule type" value="Genomic_DNA"/>
</dbReference>
<dbReference type="AlphaFoldDB" id="A0A0E2DIL9"/>
<feature type="transmembrane region" description="Helical" evidence="1">
    <location>
        <begin position="6"/>
        <end position="28"/>
    </location>
</feature>
<proteinExistence type="predicted"/>
<keyword evidence="1" id="KW-1133">Transmembrane helix</keyword>
<keyword evidence="1" id="KW-0472">Membrane</keyword>